<dbReference type="KEGG" id="nai:NECAME_18979"/>
<evidence type="ECO:0000313" key="3">
    <source>
        <dbReference type="Proteomes" id="UP000053676"/>
    </source>
</evidence>
<sequence>MYISHNTLRIRHESSFHLSFAIRPPSHKDERLMFTSYYNAKPKIAKNRQKSVDSVQDREGKQVANQRTTTSMV</sequence>
<dbReference type="EMBL" id="KI665320">
    <property type="protein sequence ID" value="ETN72186.1"/>
    <property type="molecule type" value="Genomic_DNA"/>
</dbReference>
<evidence type="ECO:0000256" key="1">
    <source>
        <dbReference type="SAM" id="MobiDB-lite"/>
    </source>
</evidence>
<organism evidence="2 3">
    <name type="scientific">Necator americanus</name>
    <name type="common">Human hookworm</name>
    <dbReference type="NCBI Taxonomy" id="51031"/>
    <lineage>
        <taxon>Eukaryota</taxon>
        <taxon>Metazoa</taxon>
        <taxon>Ecdysozoa</taxon>
        <taxon>Nematoda</taxon>
        <taxon>Chromadorea</taxon>
        <taxon>Rhabditida</taxon>
        <taxon>Rhabditina</taxon>
        <taxon>Rhabditomorpha</taxon>
        <taxon>Strongyloidea</taxon>
        <taxon>Ancylostomatidae</taxon>
        <taxon>Bunostominae</taxon>
        <taxon>Necator</taxon>
    </lineage>
</organism>
<proteinExistence type="predicted"/>
<name>W2STL5_NECAM</name>
<gene>
    <name evidence="2" type="ORF">NECAME_18979</name>
</gene>
<evidence type="ECO:0000313" key="2">
    <source>
        <dbReference type="EMBL" id="ETN72186.1"/>
    </source>
</evidence>
<protein>
    <submittedName>
        <fullName evidence="2">Uncharacterized protein</fullName>
    </submittedName>
</protein>
<feature type="compositionally biased region" description="Polar residues" evidence="1">
    <location>
        <begin position="63"/>
        <end position="73"/>
    </location>
</feature>
<dbReference type="Proteomes" id="UP000053676">
    <property type="component" value="Unassembled WGS sequence"/>
</dbReference>
<accession>W2STL5</accession>
<reference evidence="3" key="1">
    <citation type="journal article" date="2014" name="Nat. Genet.">
        <title>Genome of the human hookworm Necator americanus.</title>
        <authorList>
            <person name="Tang Y.T."/>
            <person name="Gao X."/>
            <person name="Rosa B.A."/>
            <person name="Abubucker S."/>
            <person name="Hallsworth-Pepin K."/>
            <person name="Martin J."/>
            <person name="Tyagi R."/>
            <person name="Heizer E."/>
            <person name="Zhang X."/>
            <person name="Bhonagiri-Palsikar V."/>
            <person name="Minx P."/>
            <person name="Warren W.C."/>
            <person name="Wang Q."/>
            <person name="Zhan B."/>
            <person name="Hotez P.J."/>
            <person name="Sternberg P.W."/>
            <person name="Dougall A."/>
            <person name="Gaze S.T."/>
            <person name="Mulvenna J."/>
            <person name="Sotillo J."/>
            <person name="Ranganathan S."/>
            <person name="Rabelo E.M."/>
            <person name="Wilson R.K."/>
            <person name="Felgner P.L."/>
            <person name="Bethony J."/>
            <person name="Hawdon J.M."/>
            <person name="Gasser R.B."/>
            <person name="Loukas A."/>
            <person name="Mitreva M."/>
        </authorList>
    </citation>
    <scope>NUCLEOTIDE SEQUENCE [LARGE SCALE GENOMIC DNA]</scope>
</reference>
<feature type="region of interest" description="Disordered" evidence="1">
    <location>
        <begin position="48"/>
        <end position="73"/>
    </location>
</feature>
<keyword evidence="3" id="KW-1185">Reference proteome</keyword>
<dbReference type="AlphaFoldDB" id="W2STL5"/>